<feature type="coiled-coil region" evidence="6">
    <location>
        <begin position="60"/>
        <end position="87"/>
    </location>
</feature>
<dbReference type="GO" id="GO:0003700">
    <property type="term" value="F:DNA-binding transcription factor activity"/>
    <property type="evidence" value="ECO:0007669"/>
    <property type="project" value="InterPro"/>
</dbReference>
<name>A0A498JR49_MALDO</name>
<dbReference type="InterPro" id="IPR046347">
    <property type="entry name" value="bZIP_sf"/>
</dbReference>
<proteinExistence type="predicted"/>
<dbReference type="SUPFAM" id="SSF57959">
    <property type="entry name" value="Leucine zipper domain"/>
    <property type="match status" value="1"/>
</dbReference>
<evidence type="ECO:0000313" key="8">
    <source>
        <dbReference type="EMBL" id="RXH97910.1"/>
    </source>
</evidence>
<comment type="caution">
    <text evidence="8">The sequence shown here is derived from an EMBL/GenBank/DDBJ whole genome shotgun (WGS) entry which is preliminary data.</text>
</comment>
<keyword evidence="2" id="KW-0805">Transcription regulation</keyword>
<keyword evidence="9" id="KW-1185">Reference proteome</keyword>
<organism evidence="8 9">
    <name type="scientific">Malus domestica</name>
    <name type="common">Apple</name>
    <name type="synonym">Pyrus malus</name>
    <dbReference type="NCBI Taxonomy" id="3750"/>
    <lineage>
        <taxon>Eukaryota</taxon>
        <taxon>Viridiplantae</taxon>
        <taxon>Streptophyta</taxon>
        <taxon>Embryophyta</taxon>
        <taxon>Tracheophyta</taxon>
        <taxon>Spermatophyta</taxon>
        <taxon>Magnoliopsida</taxon>
        <taxon>eudicotyledons</taxon>
        <taxon>Gunneridae</taxon>
        <taxon>Pentapetalae</taxon>
        <taxon>rosids</taxon>
        <taxon>fabids</taxon>
        <taxon>Rosales</taxon>
        <taxon>Rosaceae</taxon>
        <taxon>Amygdaloideae</taxon>
        <taxon>Maleae</taxon>
        <taxon>Malus</taxon>
    </lineage>
</organism>
<dbReference type="STRING" id="3750.A0A498JR49"/>
<dbReference type="CDD" id="cd14703">
    <property type="entry name" value="bZIP_plant_RF2"/>
    <property type="match status" value="1"/>
</dbReference>
<feature type="domain" description="BZIP" evidence="7">
    <location>
        <begin position="33"/>
        <end position="97"/>
    </location>
</feature>
<dbReference type="InterPro" id="IPR044759">
    <property type="entry name" value="bZIP_RF2"/>
</dbReference>
<evidence type="ECO:0000259" key="7">
    <source>
        <dbReference type="SMART" id="SM00338"/>
    </source>
</evidence>
<evidence type="ECO:0000256" key="2">
    <source>
        <dbReference type="ARBA" id="ARBA00023015"/>
    </source>
</evidence>
<dbReference type="AlphaFoldDB" id="A0A498JR49"/>
<evidence type="ECO:0000313" key="9">
    <source>
        <dbReference type="Proteomes" id="UP000290289"/>
    </source>
</evidence>
<gene>
    <name evidence="8" type="ORF">DVH24_010235</name>
</gene>
<dbReference type="Proteomes" id="UP000290289">
    <property type="component" value="Chromosome 5"/>
</dbReference>
<protein>
    <recommendedName>
        <fullName evidence="7">BZIP domain-containing protein</fullName>
    </recommendedName>
</protein>
<dbReference type="InterPro" id="IPR004827">
    <property type="entry name" value="bZIP"/>
</dbReference>
<dbReference type="EMBL" id="RDQH01000331">
    <property type="protein sequence ID" value="RXH97910.1"/>
    <property type="molecule type" value="Genomic_DNA"/>
</dbReference>
<dbReference type="GO" id="GO:0003677">
    <property type="term" value="F:DNA binding"/>
    <property type="evidence" value="ECO:0007669"/>
    <property type="project" value="UniProtKB-KW"/>
</dbReference>
<dbReference type="PANTHER" id="PTHR13690:SF80">
    <property type="entry name" value="BZIP TRANSCRIPTION FACTOR FAMILY PROTEIN-RELATED"/>
    <property type="match status" value="1"/>
</dbReference>
<accession>A0A498JR49</accession>
<dbReference type="PANTHER" id="PTHR13690">
    <property type="entry name" value="TRANSCRIPTION FACTOR POSF21-RELATED"/>
    <property type="match status" value="1"/>
</dbReference>
<dbReference type="Gene3D" id="1.20.5.170">
    <property type="match status" value="1"/>
</dbReference>
<evidence type="ECO:0000256" key="3">
    <source>
        <dbReference type="ARBA" id="ARBA00023125"/>
    </source>
</evidence>
<evidence type="ECO:0000256" key="1">
    <source>
        <dbReference type="ARBA" id="ARBA00004123"/>
    </source>
</evidence>
<keyword evidence="5" id="KW-0539">Nucleus</keyword>
<dbReference type="SMART" id="SM00338">
    <property type="entry name" value="BRLZ"/>
    <property type="match status" value="1"/>
</dbReference>
<dbReference type="Pfam" id="PF00170">
    <property type="entry name" value="bZIP_1"/>
    <property type="match status" value="1"/>
</dbReference>
<evidence type="ECO:0000256" key="4">
    <source>
        <dbReference type="ARBA" id="ARBA00023163"/>
    </source>
</evidence>
<reference evidence="8 9" key="1">
    <citation type="submission" date="2018-10" db="EMBL/GenBank/DDBJ databases">
        <title>A high-quality apple genome assembly.</title>
        <authorList>
            <person name="Hu J."/>
        </authorList>
    </citation>
    <scope>NUCLEOTIDE SEQUENCE [LARGE SCALE GENOMIC DNA]</scope>
    <source>
        <strain evidence="9">cv. HFTH1</strain>
        <tissue evidence="8">Young leaf</tissue>
    </source>
</reference>
<sequence length="140" mass="16216">MYGSSSTFSKDDHVISIPSTKKMTAAVIEEVAQRDPKLAKRIMTNRRSAMKSKQRKKVYVQTLECNIQKLQFEAAALIAQLELWKEDTRCITADNNRLKGCLHNILEDIQLQDTLNYHIRNEVEHLKRLIFSNNISEKLI</sequence>
<dbReference type="GO" id="GO:0005634">
    <property type="term" value="C:nucleus"/>
    <property type="evidence" value="ECO:0007669"/>
    <property type="project" value="UniProtKB-SubCell"/>
</dbReference>
<keyword evidence="6" id="KW-0175">Coiled coil</keyword>
<keyword evidence="3" id="KW-0238">DNA-binding</keyword>
<comment type="subcellular location">
    <subcellularLocation>
        <location evidence="1">Nucleus</location>
    </subcellularLocation>
</comment>
<evidence type="ECO:0000256" key="5">
    <source>
        <dbReference type="ARBA" id="ARBA00023242"/>
    </source>
</evidence>
<keyword evidence="4" id="KW-0804">Transcription</keyword>
<evidence type="ECO:0000256" key="6">
    <source>
        <dbReference type="SAM" id="Coils"/>
    </source>
</evidence>